<comment type="caution">
    <text evidence="8">The sequence shown here is derived from an EMBL/GenBank/DDBJ whole genome shotgun (WGS) entry which is preliminary data.</text>
</comment>
<evidence type="ECO:0000256" key="3">
    <source>
        <dbReference type="ARBA" id="ARBA00023082"/>
    </source>
</evidence>
<dbReference type="SUPFAM" id="SSF88946">
    <property type="entry name" value="Sigma2 domain of RNA polymerase sigma factors"/>
    <property type="match status" value="1"/>
</dbReference>
<dbReference type="OrthoDB" id="7376212at2"/>
<reference evidence="8 9" key="1">
    <citation type="submission" date="2019-01" db="EMBL/GenBank/DDBJ databases">
        <title>Novel species of Cellulomonas.</title>
        <authorList>
            <person name="Liu Q."/>
            <person name="Xin Y.-H."/>
        </authorList>
    </citation>
    <scope>NUCLEOTIDE SEQUENCE [LARGE SCALE GENOMIC DNA]</scope>
    <source>
        <strain evidence="8 9">HLT2-17</strain>
    </source>
</reference>
<dbReference type="InterPro" id="IPR013324">
    <property type="entry name" value="RNA_pol_sigma_r3/r4-like"/>
</dbReference>
<comment type="similarity">
    <text evidence="1">Belongs to the sigma-70 factor family. ECF subfamily.</text>
</comment>
<dbReference type="Gene3D" id="1.10.1740.10">
    <property type="match status" value="1"/>
</dbReference>
<dbReference type="PANTHER" id="PTHR43133">
    <property type="entry name" value="RNA POLYMERASE ECF-TYPE SIGMA FACTO"/>
    <property type="match status" value="1"/>
</dbReference>
<dbReference type="InterPro" id="IPR013325">
    <property type="entry name" value="RNA_pol_sigma_r2"/>
</dbReference>
<evidence type="ECO:0000256" key="5">
    <source>
        <dbReference type="ARBA" id="ARBA00023163"/>
    </source>
</evidence>
<name>A0A4Q5N4E5_9MICO</name>
<dbReference type="InterPro" id="IPR007627">
    <property type="entry name" value="RNA_pol_sigma70_r2"/>
</dbReference>
<gene>
    <name evidence="8" type="ORF">EUA98_11230</name>
</gene>
<evidence type="ECO:0000259" key="7">
    <source>
        <dbReference type="Pfam" id="PF08281"/>
    </source>
</evidence>
<dbReference type="GO" id="GO:0016987">
    <property type="term" value="F:sigma factor activity"/>
    <property type="evidence" value="ECO:0007669"/>
    <property type="project" value="UniProtKB-KW"/>
</dbReference>
<dbReference type="Gene3D" id="1.10.10.10">
    <property type="entry name" value="Winged helix-like DNA-binding domain superfamily/Winged helix DNA-binding domain"/>
    <property type="match status" value="1"/>
</dbReference>
<evidence type="ECO:0000313" key="8">
    <source>
        <dbReference type="EMBL" id="RYV50891.1"/>
    </source>
</evidence>
<feature type="domain" description="RNA polymerase sigma-70 region 2" evidence="6">
    <location>
        <begin position="18"/>
        <end position="84"/>
    </location>
</feature>
<evidence type="ECO:0000313" key="9">
    <source>
        <dbReference type="Proteomes" id="UP000293764"/>
    </source>
</evidence>
<dbReference type="SUPFAM" id="SSF88659">
    <property type="entry name" value="Sigma3 and sigma4 domains of RNA polymerase sigma factors"/>
    <property type="match status" value="1"/>
</dbReference>
<dbReference type="PANTHER" id="PTHR43133:SF8">
    <property type="entry name" value="RNA POLYMERASE SIGMA FACTOR HI_1459-RELATED"/>
    <property type="match status" value="1"/>
</dbReference>
<dbReference type="GO" id="GO:0006352">
    <property type="term" value="P:DNA-templated transcription initiation"/>
    <property type="evidence" value="ECO:0007669"/>
    <property type="project" value="InterPro"/>
</dbReference>
<dbReference type="NCBIfam" id="TIGR02937">
    <property type="entry name" value="sigma70-ECF"/>
    <property type="match status" value="1"/>
</dbReference>
<dbReference type="Pfam" id="PF04542">
    <property type="entry name" value="Sigma70_r2"/>
    <property type="match status" value="1"/>
</dbReference>
<keyword evidence="4" id="KW-0238">DNA-binding</keyword>
<dbReference type="InterPro" id="IPR013249">
    <property type="entry name" value="RNA_pol_sigma70_r4_t2"/>
</dbReference>
<dbReference type="GO" id="GO:0003677">
    <property type="term" value="F:DNA binding"/>
    <property type="evidence" value="ECO:0007669"/>
    <property type="project" value="UniProtKB-KW"/>
</dbReference>
<keyword evidence="5" id="KW-0804">Transcription</keyword>
<dbReference type="AlphaFoldDB" id="A0A4Q5N4E5"/>
<evidence type="ECO:0000256" key="1">
    <source>
        <dbReference type="ARBA" id="ARBA00010641"/>
    </source>
</evidence>
<proteinExistence type="inferred from homology"/>
<sequence>MLARSAGMGDRAAFATIFDRHAAAMFRYAVNMLDGDLDAAEDAVQDALERAWSKLPGFRGEAQLRTWLFRITANVVLSARRRRRPIAVDDELLTALPALAETGPVHQVEHAELRAALELALTELPWRQRAAWLLREMEGLSYDEIADVLQTSPAVVRGQLHRARGTLAVRMVQWR</sequence>
<dbReference type="Proteomes" id="UP000293764">
    <property type="component" value="Unassembled WGS sequence"/>
</dbReference>
<organism evidence="8 9">
    <name type="scientific">Pengzhenrongella frigida</name>
    <dbReference type="NCBI Taxonomy" id="1259133"/>
    <lineage>
        <taxon>Bacteria</taxon>
        <taxon>Bacillati</taxon>
        <taxon>Actinomycetota</taxon>
        <taxon>Actinomycetes</taxon>
        <taxon>Micrococcales</taxon>
        <taxon>Pengzhenrongella</taxon>
    </lineage>
</organism>
<keyword evidence="9" id="KW-1185">Reference proteome</keyword>
<dbReference type="Pfam" id="PF08281">
    <property type="entry name" value="Sigma70_r4_2"/>
    <property type="match status" value="1"/>
</dbReference>
<keyword evidence="3" id="KW-0731">Sigma factor</keyword>
<dbReference type="InterPro" id="IPR014284">
    <property type="entry name" value="RNA_pol_sigma-70_dom"/>
</dbReference>
<dbReference type="InterPro" id="IPR036388">
    <property type="entry name" value="WH-like_DNA-bd_sf"/>
</dbReference>
<evidence type="ECO:0000256" key="4">
    <source>
        <dbReference type="ARBA" id="ARBA00023125"/>
    </source>
</evidence>
<evidence type="ECO:0000259" key="6">
    <source>
        <dbReference type="Pfam" id="PF04542"/>
    </source>
</evidence>
<protein>
    <submittedName>
        <fullName evidence="8">RNA polymerase sigma factor</fullName>
    </submittedName>
</protein>
<accession>A0A4Q5N4E5</accession>
<feature type="domain" description="RNA polymerase sigma factor 70 region 4 type 2" evidence="7">
    <location>
        <begin position="115"/>
        <end position="166"/>
    </location>
</feature>
<dbReference type="CDD" id="cd06171">
    <property type="entry name" value="Sigma70_r4"/>
    <property type="match status" value="1"/>
</dbReference>
<dbReference type="EMBL" id="SDWW01000025">
    <property type="protein sequence ID" value="RYV50891.1"/>
    <property type="molecule type" value="Genomic_DNA"/>
</dbReference>
<dbReference type="InterPro" id="IPR039425">
    <property type="entry name" value="RNA_pol_sigma-70-like"/>
</dbReference>
<keyword evidence="2" id="KW-0805">Transcription regulation</keyword>
<evidence type="ECO:0000256" key="2">
    <source>
        <dbReference type="ARBA" id="ARBA00023015"/>
    </source>
</evidence>